<evidence type="ECO:0000256" key="5">
    <source>
        <dbReference type="ARBA" id="ARBA00022475"/>
    </source>
</evidence>
<dbReference type="InterPro" id="IPR036266">
    <property type="entry name" value="SecA_Wing/Scaffold_sf"/>
</dbReference>
<dbReference type="PANTHER" id="PTHR30612:SF0">
    <property type="entry name" value="CHLOROPLAST PROTEIN-TRANSPORTING ATPASE"/>
    <property type="match status" value="1"/>
</dbReference>
<dbReference type="SMART" id="SM00958">
    <property type="entry name" value="SecA_PP_bind"/>
    <property type="match status" value="1"/>
</dbReference>
<evidence type="ECO:0000256" key="17">
    <source>
        <dbReference type="RuleBase" id="RU003874"/>
    </source>
</evidence>
<dbReference type="PROSITE" id="PS51196">
    <property type="entry name" value="SECA_MOTOR_DEAD"/>
    <property type="match status" value="1"/>
</dbReference>
<dbReference type="InterPro" id="IPR011115">
    <property type="entry name" value="SecA_DEAD"/>
</dbReference>
<dbReference type="InterPro" id="IPR027417">
    <property type="entry name" value="P-loop_NTPase"/>
</dbReference>
<dbReference type="InterPro" id="IPR044722">
    <property type="entry name" value="SecA_SF2_C"/>
</dbReference>
<dbReference type="SUPFAM" id="SSF81767">
    <property type="entry name" value="Pre-protein crosslinking domain of SecA"/>
    <property type="match status" value="1"/>
</dbReference>
<name>A0ABY3ZF17_9RHOB</name>
<evidence type="ECO:0000256" key="2">
    <source>
        <dbReference type="ARBA" id="ARBA00004170"/>
    </source>
</evidence>
<keyword evidence="23" id="KW-1185">Reference proteome</keyword>
<keyword evidence="13 16" id="KW-1278">Translocase</keyword>
<dbReference type="EC" id="7.4.2.8" evidence="16"/>
<sequence length="900" mass="100819">MLGIGTIAKKVFGTPNDRKIKATRPLVAQINALEPEFEKLSDDEIKVRTAELGKRAEAGESLDDLLPEAFANCREAARRTLGLRAFDTQLLGGIFLHQGNIAEQKTGEGKTLTATFAAYLNGLTHKGVHIVTVNEYLAQRDAEWMGKVFGALGLTTGVAYSGMPEDQKRAAYACDITYATNNELGFDYLRDNMKSNLSDMLQHGHNFAIVDEVDSILIDEARTPLIISGPSQDRSEMYQIIDTLIPSLTEEHYELDEKTRNVTFTDEGNEFLEEQLRARDLIEEGMTLYDPESTTIVHHVNQGLRAHKLFQRDKDYIVRDGAVTLIDEFTGRMMPGRRLSDGLHQAIEAKEGVDIQPENVTLASVTFQNYFRLYDKLGGMTGTALTEAEEFAEIYGLGVVEVPTNVPIARVDEDDAVYRTAREKYEAMIEKVKEAHAKGQPCLVGTTSIEKSEQLSAMLTADGIAHNVLNARQHEQEAQIIADAGKLGAVTIATNMAGRGTDIQLGGNVELKVLDALDADPEADPANIRAQIEAQHAEEKQKVLEAGGLYVLASERHESRRIDNQLRGRSGRQGDPGRTSFFLSLEDDLMRIFGSERLEKVLTTLGLKEGEAIVHPWVNKSLERAQAKVEGRNFDIRKQLLKFDDVMNEQRKVIFGQRREIMEAENLNEIVTDMREQVIDDLIDTYMPPKTYADQWDTQGFYAAVIEQLNVDVPIIAWCEEDGVDDEVIRERLMKATDELMAKKAEAFGEENMRNIEKQLLLQAIDTKWRDHLLTLEHLRSVVGFRSYAQRDPLNEYKNEAFQLFETMLDSLRQDVTQKLGQIQPMSEEQRREMMQEMADRQAAMQAAATEAADEASEQAEAAAPGFDENDPSTWGNPGRNDLCPCGSGKKFKHCHGEIK</sequence>
<feature type="domain" description="Helicase C-terminal" evidence="20">
    <location>
        <begin position="424"/>
        <end position="622"/>
    </location>
</feature>
<evidence type="ECO:0000259" key="19">
    <source>
        <dbReference type="PROSITE" id="PS51192"/>
    </source>
</evidence>
<dbReference type="CDD" id="cd17928">
    <property type="entry name" value="DEXDc_SecA"/>
    <property type="match status" value="1"/>
</dbReference>
<evidence type="ECO:0000256" key="11">
    <source>
        <dbReference type="ARBA" id="ARBA00022840"/>
    </source>
</evidence>
<evidence type="ECO:0000256" key="13">
    <source>
        <dbReference type="ARBA" id="ARBA00022967"/>
    </source>
</evidence>
<feature type="binding site" evidence="16">
    <location>
        <position position="502"/>
    </location>
    <ligand>
        <name>ATP</name>
        <dbReference type="ChEBI" id="CHEBI:30616"/>
    </ligand>
</feature>
<feature type="domain" description="SecA family profile" evidence="21">
    <location>
        <begin position="5"/>
        <end position="614"/>
    </location>
</feature>
<dbReference type="PROSITE" id="PS01312">
    <property type="entry name" value="SECA"/>
    <property type="match status" value="1"/>
</dbReference>
<protein>
    <recommendedName>
        <fullName evidence="16 17">Protein translocase subunit SecA</fullName>
        <ecNumber evidence="16">7.4.2.8</ecNumber>
    </recommendedName>
</protein>
<dbReference type="Pfam" id="PF21090">
    <property type="entry name" value="P-loop_SecA"/>
    <property type="match status" value="1"/>
</dbReference>
<keyword evidence="5 16" id="KW-1003">Cell membrane</keyword>
<dbReference type="InterPro" id="IPR014018">
    <property type="entry name" value="SecA_motor_DEAD"/>
</dbReference>
<evidence type="ECO:0000259" key="21">
    <source>
        <dbReference type="PROSITE" id="PS51196"/>
    </source>
</evidence>
<dbReference type="Gene3D" id="3.40.50.300">
    <property type="entry name" value="P-loop containing nucleotide triphosphate hydrolases"/>
    <property type="match status" value="2"/>
</dbReference>
<reference evidence="23" key="1">
    <citation type="journal article" date="2022" name="Microorganisms">
        <title>Beyond the ABCs#Discovery of Three New Plasmid Types in Rhodobacterales (RepQ, RepY, RepW).</title>
        <authorList>
            <person name="Freese H.M."/>
            <person name="Ringel V."/>
            <person name="Overmann J."/>
            <person name="Petersen J."/>
        </authorList>
    </citation>
    <scope>NUCLEOTIDE SEQUENCE [LARGE SCALE GENOMIC DNA]</scope>
    <source>
        <strain evidence="23">DSM 109990</strain>
    </source>
</reference>
<evidence type="ECO:0000259" key="20">
    <source>
        <dbReference type="PROSITE" id="PS51194"/>
    </source>
</evidence>
<gene>
    <name evidence="16 22" type="primary">secA</name>
    <name evidence="22" type="ORF">DSM109990_00025</name>
</gene>
<evidence type="ECO:0000256" key="12">
    <source>
        <dbReference type="ARBA" id="ARBA00022927"/>
    </source>
</evidence>
<accession>A0ABY3ZF17</accession>
<feature type="domain" description="Helicase ATP-binding" evidence="19">
    <location>
        <begin position="91"/>
        <end position="268"/>
    </location>
</feature>
<keyword evidence="9 16" id="KW-0547">Nucleotide-binding</keyword>
<dbReference type="Proteomes" id="UP000831019">
    <property type="component" value="Chromosome"/>
</dbReference>
<dbReference type="SUPFAM" id="SSF52540">
    <property type="entry name" value="P-loop containing nucleoside triphosphate hydrolases"/>
    <property type="match status" value="2"/>
</dbReference>
<feature type="binding site" evidence="16">
    <location>
        <begin position="107"/>
        <end position="111"/>
    </location>
    <ligand>
        <name>ATP</name>
        <dbReference type="ChEBI" id="CHEBI:30616"/>
    </ligand>
</feature>
<comment type="subcellular location">
    <subcellularLocation>
        <location evidence="16">Cell membrane</location>
        <topology evidence="16">Peripheral membrane protein</topology>
        <orientation evidence="16">Cytoplasmic side</orientation>
    </subcellularLocation>
    <subcellularLocation>
        <location evidence="16">Cytoplasm</location>
    </subcellularLocation>
    <subcellularLocation>
        <location evidence="2">Membrane</location>
        <topology evidence="2">Peripheral membrane protein</topology>
    </subcellularLocation>
    <text evidence="16">Distribution is 50-50.</text>
</comment>
<dbReference type="PANTHER" id="PTHR30612">
    <property type="entry name" value="SECA INNER MEMBRANE COMPONENT OF SEC PROTEIN SECRETION SYSTEM"/>
    <property type="match status" value="1"/>
</dbReference>
<dbReference type="InterPro" id="IPR014001">
    <property type="entry name" value="Helicase_ATP-bd"/>
</dbReference>
<keyword evidence="15 16" id="KW-0472">Membrane</keyword>
<evidence type="ECO:0000256" key="4">
    <source>
        <dbReference type="ARBA" id="ARBA00022448"/>
    </source>
</evidence>
<dbReference type="Gene3D" id="1.10.3060.10">
    <property type="entry name" value="Helical scaffold and wing domains of SecA"/>
    <property type="match status" value="1"/>
</dbReference>
<evidence type="ECO:0000256" key="7">
    <source>
        <dbReference type="ARBA" id="ARBA00022519"/>
    </source>
</evidence>
<comment type="function">
    <text evidence="16">Part of the Sec protein translocase complex. Interacts with the SecYEG preprotein conducting channel. Has a central role in coupling the hydrolysis of ATP to the transfer of proteins into and across the cell membrane, serving both as a receptor for the preprotein-SecB complex and as an ATP-driven molecular motor driving the stepwise translocation of polypeptide chains across the membrane.</text>
</comment>
<dbReference type="InterPro" id="IPR001650">
    <property type="entry name" value="Helicase_C-like"/>
</dbReference>
<keyword evidence="12 16" id="KW-0653">Protein transport</keyword>
<dbReference type="Pfam" id="PF07516">
    <property type="entry name" value="SecA_SW"/>
    <property type="match status" value="1"/>
</dbReference>
<evidence type="ECO:0000256" key="14">
    <source>
        <dbReference type="ARBA" id="ARBA00023010"/>
    </source>
</evidence>
<dbReference type="PROSITE" id="PS51192">
    <property type="entry name" value="HELICASE_ATP_BIND_1"/>
    <property type="match status" value="1"/>
</dbReference>
<keyword evidence="8" id="KW-0479">Metal-binding</keyword>
<dbReference type="Pfam" id="PF07517">
    <property type="entry name" value="SecA_DEAD"/>
    <property type="match status" value="1"/>
</dbReference>
<evidence type="ECO:0000313" key="23">
    <source>
        <dbReference type="Proteomes" id="UP000831019"/>
    </source>
</evidence>
<feature type="binding site" evidence="16">
    <location>
        <position position="89"/>
    </location>
    <ligand>
        <name>ATP</name>
        <dbReference type="ChEBI" id="CHEBI:30616"/>
    </ligand>
</feature>
<comment type="subunit">
    <text evidence="16">Monomer and homodimer. Part of the essential Sec protein translocation apparatus which comprises SecA, SecYEG and auxiliary proteins SecDF-YajC and YidC.</text>
</comment>
<dbReference type="RefSeq" id="WP_243261786.1">
    <property type="nucleotide sequence ID" value="NZ_CP085144.1"/>
</dbReference>
<dbReference type="Gene3D" id="3.90.1440.10">
    <property type="entry name" value="SecA, preprotein cross-linking domain"/>
    <property type="match status" value="1"/>
</dbReference>
<evidence type="ECO:0000256" key="8">
    <source>
        <dbReference type="ARBA" id="ARBA00022723"/>
    </source>
</evidence>
<evidence type="ECO:0000256" key="9">
    <source>
        <dbReference type="ARBA" id="ARBA00022741"/>
    </source>
</evidence>
<keyword evidence="10" id="KW-0862">Zinc</keyword>
<evidence type="ECO:0000256" key="18">
    <source>
        <dbReference type="SAM" id="MobiDB-lite"/>
    </source>
</evidence>
<evidence type="ECO:0000256" key="16">
    <source>
        <dbReference type="HAMAP-Rule" id="MF_01382"/>
    </source>
</evidence>
<keyword evidence="4 16" id="KW-0813">Transport</keyword>
<dbReference type="InterPro" id="IPR020937">
    <property type="entry name" value="SecA_CS"/>
</dbReference>
<dbReference type="HAMAP" id="MF_01382">
    <property type="entry name" value="SecA"/>
    <property type="match status" value="1"/>
</dbReference>
<dbReference type="NCBIfam" id="TIGR00963">
    <property type="entry name" value="secA"/>
    <property type="match status" value="1"/>
</dbReference>
<keyword evidence="7" id="KW-0997">Cell inner membrane</keyword>
<evidence type="ECO:0000256" key="15">
    <source>
        <dbReference type="ARBA" id="ARBA00023136"/>
    </source>
</evidence>
<dbReference type="InterPro" id="IPR000185">
    <property type="entry name" value="SecA"/>
</dbReference>
<keyword evidence="11 16" id="KW-0067">ATP-binding</keyword>
<organism evidence="22 23">
    <name type="scientific">Sulfitobacter dubius</name>
    <dbReference type="NCBI Taxonomy" id="218673"/>
    <lineage>
        <taxon>Bacteria</taxon>
        <taxon>Pseudomonadati</taxon>
        <taxon>Pseudomonadota</taxon>
        <taxon>Alphaproteobacteria</taxon>
        <taxon>Rhodobacterales</taxon>
        <taxon>Roseobacteraceae</taxon>
        <taxon>Sulfitobacter</taxon>
    </lineage>
</organism>
<dbReference type="InterPro" id="IPR004027">
    <property type="entry name" value="SEC_C_motif"/>
</dbReference>
<comment type="catalytic activity">
    <reaction evidence="16">
        <text>ATP + H2O + cellular proteinSide 1 = ADP + phosphate + cellular proteinSide 2.</text>
        <dbReference type="EC" id="7.4.2.8"/>
    </reaction>
</comment>
<dbReference type="InterPro" id="IPR011130">
    <property type="entry name" value="SecA_preprotein_X-link_dom"/>
</dbReference>
<dbReference type="Pfam" id="PF02810">
    <property type="entry name" value="SEC-C"/>
    <property type="match status" value="1"/>
</dbReference>
<keyword evidence="14 16" id="KW-0811">Translocation</keyword>
<dbReference type="NCBIfam" id="NF009538">
    <property type="entry name" value="PRK12904.1"/>
    <property type="match status" value="1"/>
</dbReference>
<dbReference type="SUPFAM" id="SSF81886">
    <property type="entry name" value="Helical scaffold and wing domains of SecA"/>
    <property type="match status" value="1"/>
</dbReference>
<dbReference type="SMART" id="SM00957">
    <property type="entry name" value="SecA_DEAD"/>
    <property type="match status" value="1"/>
</dbReference>
<evidence type="ECO:0000256" key="6">
    <source>
        <dbReference type="ARBA" id="ARBA00022490"/>
    </source>
</evidence>
<proteinExistence type="inferred from homology"/>
<evidence type="ECO:0000256" key="1">
    <source>
        <dbReference type="ARBA" id="ARBA00001947"/>
    </source>
</evidence>
<evidence type="ECO:0000313" key="22">
    <source>
        <dbReference type="EMBL" id="UOA13251.1"/>
    </source>
</evidence>
<evidence type="ECO:0000256" key="3">
    <source>
        <dbReference type="ARBA" id="ARBA00007650"/>
    </source>
</evidence>
<keyword evidence="6 16" id="KW-0963">Cytoplasm</keyword>
<dbReference type="PRINTS" id="PR00906">
    <property type="entry name" value="SECA"/>
</dbReference>
<evidence type="ECO:0000256" key="10">
    <source>
        <dbReference type="ARBA" id="ARBA00022833"/>
    </source>
</evidence>
<dbReference type="InterPro" id="IPR011116">
    <property type="entry name" value="SecA_Wing/Scaffold"/>
</dbReference>
<dbReference type="InterPro" id="IPR036670">
    <property type="entry name" value="SecA_X-link_sf"/>
</dbReference>
<feature type="region of interest" description="Disordered" evidence="18">
    <location>
        <begin position="849"/>
        <end position="890"/>
    </location>
</feature>
<comment type="cofactor">
    <cofactor evidence="1">
        <name>Zn(2+)</name>
        <dbReference type="ChEBI" id="CHEBI:29105"/>
    </cofactor>
</comment>
<dbReference type="PROSITE" id="PS51194">
    <property type="entry name" value="HELICASE_CTER"/>
    <property type="match status" value="1"/>
</dbReference>
<comment type="similarity">
    <text evidence="3 16 17">Belongs to the SecA family.</text>
</comment>
<dbReference type="Pfam" id="PF01043">
    <property type="entry name" value="SecA_PP_bind"/>
    <property type="match status" value="1"/>
</dbReference>
<dbReference type="EMBL" id="CP085144">
    <property type="protein sequence ID" value="UOA13251.1"/>
    <property type="molecule type" value="Genomic_DNA"/>
</dbReference>
<dbReference type="CDD" id="cd18803">
    <property type="entry name" value="SF2_C_secA"/>
    <property type="match status" value="1"/>
</dbReference>